<feature type="domain" description="GHMP kinase C-terminal" evidence="1">
    <location>
        <begin position="33"/>
        <end position="114"/>
    </location>
</feature>
<accession>A0A0F8ZNE3</accession>
<dbReference type="SUPFAM" id="SSF55060">
    <property type="entry name" value="GHMP Kinase, C-terminal domain"/>
    <property type="match status" value="1"/>
</dbReference>
<name>A0A0F8ZNE3_9ZZZZ</name>
<dbReference type="InterPro" id="IPR036554">
    <property type="entry name" value="GHMP_kinase_C_sf"/>
</dbReference>
<reference evidence="2" key="1">
    <citation type="journal article" date="2015" name="Nature">
        <title>Complex archaea that bridge the gap between prokaryotes and eukaryotes.</title>
        <authorList>
            <person name="Spang A."/>
            <person name="Saw J.H."/>
            <person name="Jorgensen S.L."/>
            <person name="Zaremba-Niedzwiedzka K."/>
            <person name="Martijn J."/>
            <person name="Lind A.E."/>
            <person name="van Eijk R."/>
            <person name="Schleper C."/>
            <person name="Guy L."/>
            <person name="Ettema T.J."/>
        </authorList>
    </citation>
    <scope>NUCLEOTIDE SEQUENCE</scope>
</reference>
<dbReference type="InterPro" id="IPR013750">
    <property type="entry name" value="GHMP_kinase_C_dom"/>
</dbReference>
<dbReference type="Pfam" id="PF08544">
    <property type="entry name" value="GHMP_kinases_C"/>
    <property type="match status" value="1"/>
</dbReference>
<comment type="caution">
    <text evidence="2">The sequence shown here is derived from an EMBL/GenBank/DDBJ whole genome shotgun (WGS) entry which is preliminary data.</text>
</comment>
<dbReference type="EMBL" id="LAZR01059373">
    <property type="protein sequence ID" value="KKK67929.1"/>
    <property type="molecule type" value="Genomic_DNA"/>
</dbReference>
<protein>
    <recommendedName>
        <fullName evidence="1">GHMP kinase C-terminal domain-containing protein</fullName>
    </recommendedName>
</protein>
<dbReference type="AlphaFoldDB" id="A0A0F8ZNE3"/>
<feature type="non-terminal residue" evidence="2">
    <location>
        <position position="1"/>
    </location>
</feature>
<dbReference type="Gene3D" id="3.30.70.890">
    <property type="entry name" value="GHMP kinase, C-terminal domain"/>
    <property type="match status" value="1"/>
</dbReference>
<proteinExistence type="predicted"/>
<evidence type="ECO:0000313" key="2">
    <source>
        <dbReference type="EMBL" id="KKK67929.1"/>
    </source>
</evidence>
<sequence>HGKLRRIYLNNNPEMLKSYKKLAEIAWKSRFAIMKHDWKLLGSYFKENTRIMNNIMREAGFKYGIGLVNNILIEIIEDHPDVYAAKLTGAGGSIFALVNPDKILNIKNYWKRKLSEIIMNQEKFSVRFPSYPLSIIDQFKNVLFFQVKIDKNGVKKLKFINSSSSNKVQIGEKSKDR</sequence>
<organism evidence="2">
    <name type="scientific">marine sediment metagenome</name>
    <dbReference type="NCBI Taxonomy" id="412755"/>
    <lineage>
        <taxon>unclassified sequences</taxon>
        <taxon>metagenomes</taxon>
        <taxon>ecological metagenomes</taxon>
    </lineage>
</organism>
<evidence type="ECO:0000259" key="1">
    <source>
        <dbReference type="Pfam" id="PF08544"/>
    </source>
</evidence>
<gene>
    <name evidence="2" type="ORF">LCGC14_2949150</name>
</gene>